<proteinExistence type="predicted"/>
<dbReference type="SMART" id="SM00530">
    <property type="entry name" value="HTH_XRE"/>
    <property type="match status" value="1"/>
</dbReference>
<dbReference type="GO" id="GO:0003677">
    <property type="term" value="F:DNA binding"/>
    <property type="evidence" value="ECO:0007669"/>
    <property type="project" value="InterPro"/>
</dbReference>
<dbReference type="CDD" id="cd18032">
    <property type="entry name" value="DEXHc_RE_I_III_res"/>
    <property type="match status" value="1"/>
</dbReference>
<dbReference type="InterPro" id="IPR046167">
    <property type="entry name" value="DUF6169"/>
</dbReference>
<dbReference type="Pfam" id="PF13643">
    <property type="entry name" value="DUF4145"/>
    <property type="match status" value="1"/>
</dbReference>
<dbReference type="Pfam" id="PF12696">
    <property type="entry name" value="TraG-D_C"/>
    <property type="match status" value="1"/>
</dbReference>
<dbReference type="PANTHER" id="PTHR47396:SF1">
    <property type="entry name" value="ATP-DEPENDENT HELICASE IRC3-RELATED"/>
    <property type="match status" value="1"/>
</dbReference>
<dbReference type="InterPro" id="IPR013670">
    <property type="entry name" value="EcoEI_R_C_dom"/>
</dbReference>
<dbReference type="NCBIfam" id="NF008521">
    <property type="entry name" value="PRK11448.1"/>
    <property type="match status" value="1"/>
</dbReference>
<dbReference type="PANTHER" id="PTHR47396">
    <property type="entry name" value="TYPE I RESTRICTION ENZYME ECOKI R PROTEIN"/>
    <property type="match status" value="1"/>
</dbReference>
<dbReference type="GO" id="GO:0016787">
    <property type="term" value="F:hydrolase activity"/>
    <property type="evidence" value="ECO:0007669"/>
    <property type="project" value="InterPro"/>
</dbReference>
<feature type="region of interest" description="Disordered" evidence="2">
    <location>
        <begin position="2113"/>
        <end position="2134"/>
    </location>
</feature>
<dbReference type="InterPro" id="IPR014001">
    <property type="entry name" value="Helicase_ATP-bd"/>
</dbReference>
<dbReference type="Gene3D" id="3.90.1570.30">
    <property type="match status" value="1"/>
</dbReference>
<dbReference type="InterPro" id="IPR025222">
    <property type="entry name" value="DUF3945"/>
</dbReference>
<evidence type="ECO:0000256" key="2">
    <source>
        <dbReference type="SAM" id="MobiDB-lite"/>
    </source>
</evidence>
<name>A0A6L2LFG6_TANCI</name>
<keyword evidence="1" id="KW-0175">Coiled coil</keyword>
<feature type="region of interest" description="Disordered" evidence="2">
    <location>
        <begin position="967"/>
        <end position="1034"/>
    </location>
</feature>
<dbReference type="InterPro" id="IPR027417">
    <property type="entry name" value="P-loop_NTPase"/>
</dbReference>
<dbReference type="SMART" id="SM00487">
    <property type="entry name" value="DEXDc"/>
    <property type="match status" value="1"/>
</dbReference>
<organism evidence="6">
    <name type="scientific">Tanacetum cinerariifolium</name>
    <name type="common">Dalmatian daisy</name>
    <name type="synonym">Chrysanthemum cinerariifolium</name>
    <dbReference type="NCBI Taxonomy" id="118510"/>
    <lineage>
        <taxon>Eukaryota</taxon>
        <taxon>Viridiplantae</taxon>
        <taxon>Streptophyta</taxon>
        <taxon>Embryophyta</taxon>
        <taxon>Tracheophyta</taxon>
        <taxon>Spermatophyta</taxon>
        <taxon>Magnoliopsida</taxon>
        <taxon>eudicotyledons</taxon>
        <taxon>Gunneridae</taxon>
        <taxon>Pentapetalae</taxon>
        <taxon>asterids</taxon>
        <taxon>campanulids</taxon>
        <taxon>Asterales</taxon>
        <taxon>Asteraceae</taxon>
        <taxon>Asteroideae</taxon>
        <taxon>Anthemideae</taxon>
        <taxon>Anthemidinae</taxon>
        <taxon>Tanacetum</taxon>
    </lineage>
</organism>
<feature type="region of interest" description="Disordered" evidence="2">
    <location>
        <begin position="1"/>
        <end position="53"/>
    </location>
</feature>
<dbReference type="Pfam" id="PF13155">
    <property type="entry name" value="Toprim_2"/>
    <property type="match status" value="1"/>
</dbReference>
<dbReference type="GO" id="GO:0005829">
    <property type="term" value="C:cytosol"/>
    <property type="evidence" value="ECO:0007669"/>
    <property type="project" value="TreeGrafter"/>
</dbReference>
<dbReference type="Pfam" id="PF04851">
    <property type="entry name" value="ResIII"/>
    <property type="match status" value="1"/>
</dbReference>
<dbReference type="SUPFAM" id="SSF52540">
    <property type="entry name" value="P-loop containing nucleoside triphosphate hydrolases"/>
    <property type="match status" value="2"/>
</dbReference>
<feature type="compositionally biased region" description="Basic and acidic residues" evidence="2">
    <location>
        <begin position="380"/>
        <end position="392"/>
    </location>
</feature>
<dbReference type="InterPro" id="IPR025285">
    <property type="entry name" value="DUF4145"/>
</dbReference>
<dbReference type="Pfam" id="PF13101">
    <property type="entry name" value="DUF3945"/>
    <property type="match status" value="1"/>
</dbReference>
<feature type="region of interest" description="Disordered" evidence="2">
    <location>
        <begin position="1238"/>
        <end position="1277"/>
    </location>
</feature>
<evidence type="ECO:0000313" key="6">
    <source>
        <dbReference type="EMBL" id="GEU59332.1"/>
    </source>
</evidence>
<dbReference type="GO" id="GO:0006304">
    <property type="term" value="P:DNA modification"/>
    <property type="evidence" value="ECO:0007669"/>
    <property type="project" value="InterPro"/>
</dbReference>
<dbReference type="GO" id="GO:0005524">
    <property type="term" value="F:ATP binding"/>
    <property type="evidence" value="ECO:0007669"/>
    <property type="project" value="InterPro"/>
</dbReference>
<dbReference type="Pfam" id="PF19666">
    <property type="entry name" value="DUF6169"/>
    <property type="match status" value="1"/>
</dbReference>
<protein>
    <submittedName>
        <fullName evidence="6">Uncharacterized protein</fullName>
    </submittedName>
</protein>
<feature type="coiled-coil region" evidence="1">
    <location>
        <begin position="2389"/>
        <end position="2441"/>
    </location>
</feature>
<dbReference type="CDD" id="cd18799">
    <property type="entry name" value="SF2_C_EcoAI-like"/>
    <property type="match status" value="1"/>
</dbReference>
<gene>
    <name evidence="6" type="ORF">Tci_031310</name>
</gene>
<evidence type="ECO:0000259" key="4">
    <source>
        <dbReference type="PROSITE" id="PS51192"/>
    </source>
</evidence>
<dbReference type="EMBL" id="BKCJ010004153">
    <property type="protein sequence ID" value="GEU59332.1"/>
    <property type="molecule type" value="Genomic_DNA"/>
</dbReference>
<dbReference type="Gene3D" id="3.40.50.300">
    <property type="entry name" value="P-loop containing nucleotide triphosphate hydrolases"/>
    <property type="match status" value="3"/>
</dbReference>
<reference evidence="6" key="1">
    <citation type="journal article" date="2019" name="Sci. Rep.">
        <title>Draft genome of Tanacetum cinerariifolium, the natural source of mosquito coil.</title>
        <authorList>
            <person name="Yamashiro T."/>
            <person name="Shiraishi A."/>
            <person name="Satake H."/>
            <person name="Nakayama K."/>
        </authorList>
    </citation>
    <scope>NUCLEOTIDE SEQUENCE</scope>
</reference>
<dbReference type="CDD" id="cd00093">
    <property type="entry name" value="HTH_XRE"/>
    <property type="match status" value="1"/>
</dbReference>
<dbReference type="InterPro" id="IPR053842">
    <property type="entry name" value="NikA-like"/>
</dbReference>
<dbReference type="InterPro" id="IPR005094">
    <property type="entry name" value="Endonuclease_MobA/VirD2"/>
</dbReference>
<dbReference type="Gene3D" id="3.40.1360.10">
    <property type="match status" value="1"/>
</dbReference>
<dbReference type="Pfam" id="PF03432">
    <property type="entry name" value="Relaxase"/>
    <property type="match status" value="1"/>
</dbReference>
<evidence type="ECO:0000259" key="5">
    <source>
        <dbReference type="PROSITE" id="PS51194"/>
    </source>
</evidence>
<dbReference type="InterPro" id="IPR001387">
    <property type="entry name" value="Cro/C1-type_HTH"/>
</dbReference>
<feature type="compositionally biased region" description="Basic and acidic residues" evidence="2">
    <location>
        <begin position="1247"/>
        <end position="1260"/>
    </location>
</feature>
<evidence type="ECO:0000256" key="1">
    <source>
        <dbReference type="SAM" id="Coils"/>
    </source>
</evidence>
<dbReference type="CDD" id="cd01127">
    <property type="entry name" value="TrwB_TraG_TraD_VirD4"/>
    <property type="match status" value="1"/>
</dbReference>
<sequence>MSLCAQEPTKTTEKLTQAISPGLLSQAPSGEFMEPLLSSDPAPSSEKKASKEEHINMRIAATDKRNIEAKAKRAGLSVADYIRRAALGKTIVERVPPELRKELGAVGNNLNQLTRIAHAGKLPGTVTGSDFTGALEYGAGLRAGRLNEKSELLSVANVGSQNAHQIAAEMAAVASMSDRIQQPVWHTILSWSPDEQVNREQKLRAAARYCPASTFYYPQSHNRYIKNPPYYHGRRTRNGQNYGLDAAVCRRPDATAHLLLLLRLLHRASPYGRLVWGHPGQVQHQDCPIPRALRDQGRGRAAVGAGLPGHAGQAQRNADVATHYRLPSARGRRVLWQRFRAGAGLLAGRRGGAILRLDRPRVYAAAARGQLSEPDAESEPDGRHFQYRKRDVSPGGAQDGKRVLGELAHYLPAGQEAAQRLGEHRQPLPGHHCFPDMSTMVYNELLRNEGKYENPVQFCVINFDNPSRSHRCNPLLPEMMTDIMDAYESAATIMLNLNRKWIEKQGDFFVESPINFVAAIIWFLKLYEGGKYCTFPHMIEFLGRKYEEMFPILGAYPEIENYVRPFVDAFEGDAREQLEGQIASARIPLARMASPQLYWVMSGNDFTLDLNNPEQPKVLCMGNNPERKMIYGAALGLYNARIVKLVNKKHQLKFSLIIDELPTIYFKGLDDLIATARSNKVSTCLGIQTKAQIDRDYGKLESTAIQEVVGNIISGQVTGDSAEALSKRFGRILQKRQSVSINSKDTSSSISTQLDSMIPASKISTLSQGRFVGAVADNFGEEISQKVFHAEIIVDISQIKKDEALYEAIPEITSFADSAGKDCTKEIIQANYESIKKDVSNMILNELNRIKRKRLAQLRNELACPGEDTWTQVRLADETGLTPNQIARLEQAGAGSIETFVKLLNFYYSHGYSLSWLLLPDNTLVSKMAIAETSKSLEATTVLSMFDRIKQVIGSELDELSKQVGRGIPNPFTNNNMPEQTEPNSGADGQRVRRPTAALSDVPEQQAQVAPAPAQMKPTTRPAAKAKTPTDDRDDFIRNAVPVAAALRRSGKPEEAKKLELVASAILQTKSLERTAAPEQVQANGKEESIKDLLASVYKAIDQDPALKNMPEAKEMRRASNKLDKDGMLNITVRNGVVTSFVSNFTDNFKRTQQAVPAVEAKPAVTQDAPAPEVVATPAPAVQAQAPAAEVAEVLSTKPALVAGQSASEMKVSYRLDAPGIEKVSALLDAAAVMRGSKVQEMPGDPQARKEAASQEHERLAQQARQQQQVQTEQQTRQQARESVQQLVAQPASLFQAYPAYTKFAPTTENGHIDDRKAIPHDSQHLNIGISDKGEFGINPKVDQQRLIGDGIGSMSKFFDYSLPTSGFKIAHIGLAEPGQMKQTETGWEVVTKGKLAITDTEGNVFKPQVSAAQQIAPTPAATVAQAAPGPQPAPSKGEVIYAAAPPMSDGAIRKDVLSNRAEHYSMFLIQVDPRDTNKAILLPAPGKDGALISSLHVSMQNSYQVTGQPTPEKQFLAVQSPTQLERTAEGWKVTEKGVIGFSAAESVYQAQQLAPVQQVAPQAPLVVAQGKAFSVADLPVDLLNKVGVPVAELERTGQLQKLVPKEVYGAKLTTEQQKSLLEGKPTRVEGMTHPGEKKLVDALVQLDPLKKAFVFRDTTARQVPEQQSREPELNFNQLKKDINLVDLVLTLGYQHNRAKSGSDIEKGKFHTFDYKGKPGLDQVIIYKAPSGDYLYFNRADDRDKGSVIDFLKNRVENPRIDGIVASPGKNVWASVIENAKRFLNLPPEVRNVSPQLQQRIEPVQRGEGYIPEFLRKTTPLTDTRYLNNRGINIDTLASPLFEGRILNHVHEGTTKAGQAYKFVNTAFPQLYKDGIVGLEIKANGFKGQAADSLNSAALWLSKPNTKTNTLVVVESAIDALSHYQLKQPTNALYASTSGQLTDNKVSEIKRVIENSNLKTVKLALDNNLEGHLFDTRLIAGLARPNTPMGIERTQPSMITVSVHSMQDEPVVKMHQAAKAYNLRVVEDYRKAGGQDATASPTLDSELIKVARIDTNRYQFHVPKRIETLAFFNQSLINSFPMVAKIEMEKSRANDWNDQLKDQLKSLVQAVAPAKEQGQQPQQHQAPEQDAPRRRGPRIEHALMFGFSRVVPEGQEMDDDTPPDDPRIKPTVIQEILRTFEDKTKVLVYVCQDGKKHRAIYRHRLFGRWFWELKNSRFTRSVVYEENGLYASIVYSVDNPFAHDLKNNLPTADFPALYTLGKEAEFQLYQDSAASLTKLRIFGEELVGRLFGEHQLATPAEDTQYNRLAELKKQGLLPEQVADILHVIRRKGNDAVHKNIGNQADAEVLLKAAYHLGKWMLDVYGAQSGVSIAPSSFELPAPRDVAQEMAQLEAEKQTLHARIQELEANLIARPVLSSSQLAQLQAKAQKAADSIQLSEAETRAIIDEQLQEAGWEADTLALRYSKGTRPTKGRQLAIAEWPTESGPADYALFAGLVFVGVVEAKKKNKDVSAALEQAKRYAKDIKLPASVEKLAGFPWGKYQAPFLFSANGRPYHYQLPEKSGIWFLDGRLTTNHPKPLRGWYSPTGLLALHEQNLAAAEAKLQADDFDYLRDPHGLGLREYQIEAIEKVEEVLTQHDAEPRALLAMATGTGKTRTTLGLIYRLIKSGRFRRVLFLVDRNVLGTQATDAFNDVHVEGFKALKDIYDLKELKDKLPEKETRLHVATVQSLVKRLYFPAEGMAPLPVDTYDCIVVDEAHRGYTLDKEMSEAQVAFKNQLDYLSTYKLVLDYFDAFRIGLTATPALHTVEVFGRPVYRYTYRQAVIDGYLIDHEPPILLRTELNQHGIVWEAGSAPQAYDPATQTVEDLDVLADELRIDVDGFNQQVLTEPFNRTIAGELVNYLDAEGPQKTLIFAANDDHADLLVLKLKEAYEQAGILVDDDAIIKITGTADKPQQLLKKFKNEQYPTIVVTVDLLTTGVDIPSICNLVFVRRVKSRILYEQMLGRATRRADDIGKETFRIFDAVRLYEALESVTSMKPVVANPRQSVADLLAELPSIESPEALQDQVDQVVAMLHRKRHKLSNTQAENVYRSTGGQTLAEFLAHVRTLSATDAAAALVQHRAALIGASTAKGPGKKTLISTQEDVALESMRGYGGDVANPIQRPEDYLLAFSQYVQTHQNSIGALRIICTEPQKLTRAMLRELKLELDAHGFNVAQLSTAWQAVKKQDLGADIIAYVRTLALGTTARPLADRVKEAVDHVRQLRTWNVHQLKFLDRVQKQLLRETILTPADIDEEPFRADGGFKQFNRLMGGNLDELLHTIQEQLYPPLAA</sequence>
<dbReference type="InterPro" id="IPR032689">
    <property type="entry name" value="TraG-D_C"/>
</dbReference>
<feature type="domain" description="HTH cro/C1-type" evidence="3">
    <location>
        <begin position="870"/>
        <end position="917"/>
    </location>
</feature>
<feature type="region of interest" description="Disordered" evidence="2">
    <location>
        <begin position="368"/>
        <end position="398"/>
    </location>
</feature>
<dbReference type="InterPro" id="IPR050742">
    <property type="entry name" value="Helicase_Restrict-Modif_Enz"/>
</dbReference>
<dbReference type="InterPro" id="IPR006935">
    <property type="entry name" value="Helicase/UvrB_N"/>
</dbReference>
<feature type="compositionally biased region" description="Low complexity" evidence="2">
    <location>
        <begin position="1003"/>
        <end position="1027"/>
    </location>
</feature>
<evidence type="ECO:0000259" key="3">
    <source>
        <dbReference type="PROSITE" id="PS50943"/>
    </source>
</evidence>
<feature type="compositionally biased region" description="Low complexity" evidence="2">
    <location>
        <begin position="1261"/>
        <end position="1277"/>
    </location>
</feature>
<dbReference type="PROSITE" id="PS50943">
    <property type="entry name" value="HTH_CROC1"/>
    <property type="match status" value="1"/>
</dbReference>
<dbReference type="PROSITE" id="PS51192">
    <property type="entry name" value="HELICASE_ATP_BIND_1"/>
    <property type="match status" value="1"/>
</dbReference>
<dbReference type="InterPro" id="IPR001650">
    <property type="entry name" value="Helicase_C-like"/>
</dbReference>
<accession>A0A6L2LFG6</accession>
<dbReference type="SMART" id="SM00490">
    <property type="entry name" value="HELICc"/>
    <property type="match status" value="1"/>
</dbReference>
<feature type="domain" description="Helicase ATP-binding" evidence="4">
    <location>
        <begin position="2635"/>
        <end position="2820"/>
    </location>
</feature>
<dbReference type="Pfam" id="PF21983">
    <property type="entry name" value="NikA-like"/>
    <property type="match status" value="1"/>
</dbReference>
<feature type="compositionally biased region" description="Polar residues" evidence="2">
    <location>
        <begin position="971"/>
        <end position="984"/>
    </location>
</feature>
<dbReference type="Pfam" id="PF00271">
    <property type="entry name" value="Helicase_C"/>
    <property type="match status" value="1"/>
</dbReference>
<dbReference type="Pfam" id="PF08463">
    <property type="entry name" value="EcoEI_R_C"/>
    <property type="match status" value="1"/>
</dbReference>
<feature type="compositionally biased region" description="Low complexity" evidence="2">
    <location>
        <begin position="2113"/>
        <end position="2129"/>
    </location>
</feature>
<comment type="caution">
    <text evidence="6">The sequence shown here is derived from an EMBL/GenBank/DDBJ whole genome shotgun (WGS) entry which is preliminary data.</text>
</comment>
<dbReference type="PROSITE" id="PS51194">
    <property type="entry name" value="HELICASE_CTER"/>
    <property type="match status" value="1"/>
</dbReference>
<feature type="domain" description="Helicase C-terminal" evidence="5">
    <location>
        <begin position="2897"/>
        <end position="3051"/>
    </location>
</feature>